<dbReference type="AlphaFoldDB" id="A0A9Q8YAV9"/>
<reference evidence="1" key="1">
    <citation type="submission" date="2022-06" db="EMBL/GenBank/DDBJ databases">
        <title>Physiological and biochemical characterization and genomic elucidation of a strain of the genus Ensifer adhaerens M8 that combines arsenic oxidation and chromium reduction.</title>
        <authorList>
            <person name="Li X."/>
            <person name="Yu c."/>
        </authorList>
    </citation>
    <scope>NUCLEOTIDE SEQUENCE</scope>
    <source>
        <strain evidence="1">M8</strain>
        <plasmid evidence="1">pA</plasmid>
    </source>
</reference>
<dbReference type="Proteomes" id="UP001055460">
    <property type="component" value="Plasmid pA"/>
</dbReference>
<gene>
    <name evidence="1" type="ORF">NE863_24475</name>
</gene>
<dbReference type="EMBL" id="CP098808">
    <property type="protein sequence ID" value="USJ25633.1"/>
    <property type="molecule type" value="Genomic_DNA"/>
</dbReference>
<geneLocation type="plasmid" evidence="1 2">
    <name>pA</name>
</geneLocation>
<proteinExistence type="predicted"/>
<evidence type="ECO:0000313" key="2">
    <source>
        <dbReference type="Proteomes" id="UP001055460"/>
    </source>
</evidence>
<dbReference type="RefSeq" id="WP_252160675.1">
    <property type="nucleotide sequence ID" value="NZ_CP098808.1"/>
</dbReference>
<organism evidence="1 2">
    <name type="scientific">Ensifer adhaerens</name>
    <name type="common">Sinorhizobium morelense</name>
    <dbReference type="NCBI Taxonomy" id="106592"/>
    <lineage>
        <taxon>Bacteria</taxon>
        <taxon>Pseudomonadati</taxon>
        <taxon>Pseudomonadota</taxon>
        <taxon>Alphaproteobacteria</taxon>
        <taxon>Hyphomicrobiales</taxon>
        <taxon>Rhizobiaceae</taxon>
        <taxon>Sinorhizobium/Ensifer group</taxon>
        <taxon>Ensifer</taxon>
    </lineage>
</organism>
<sequence length="115" mass="12911">MYKHTAEAFVAVQNAEQGVSEVFARYREYSSPIGATGVDRSLDFGDARVTLRPTDEGLHFRIDAQDTLAFYGIWTLLQVALAALPEFTGKDVGWHPADRFPCLSKVFFRRILSPD</sequence>
<protein>
    <submittedName>
        <fullName evidence="1">Uncharacterized protein</fullName>
    </submittedName>
</protein>
<name>A0A9Q8YAV9_ENSAD</name>
<keyword evidence="1" id="KW-0614">Plasmid</keyword>
<accession>A0A9Q8YAV9</accession>
<evidence type="ECO:0000313" key="1">
    <source>
        <dbReference type="EMBL" id="USJ25633.1"/>
    </source>
</evidence>